<feature type="transmembrane region" description="Helical" evidence="6">
    <location>
        <begin position="378"/>
        <end position="395"/>
    </location>
</feature>
<dbReference type="PANTHER" id="PTHR23519:SF1">
    <property type="entry name" value="AUTOPHAGY-RELATED PROTEIN 22"/>
    <property type="match status" value="1"/>
</dbReference>
<feature type="transmembrane region" description="Helical" evidence="6">
    <location>
        <begin position="53"/>
        <end position="73"/>
    </location>
</feature>
<dbReference type="GO" id="GO:0012505">
    <property type="term" value="C:endomembrane system"/>
    <property type="evidence" value="ECO:0007669"/>
    <property type="project" value="UniProtKB-SubCell"/>
</dbReference>
<feature type="transmembrane region" description="Helical" evidence="6">
    <location>
        <begin position="12"/>
        <end position="33"/>
    </location>
</feature>
<dbReference type="InterPro" id="IPR050495">
    <property type="entry name" value="ATG22/LtaA_families"/>
</dbReference>
<dbReference type="InterPro" id="IPR024671">
    <property type="entry name" value="Atg22-like"/>
</dbReference>
<organism evidence="8 9">
    <name type="scientific">Microvenator marinus</name>
    <dbReference type="NCBI Taxonomy" id="2600177"/>
    <lineage>
        <taxon>Bacteria</taxon>
        <taxon>Deltaproteobacteria</taxon>
        <taxon>Bradymonadales</taxon>
        <taxon>Microvenatoraceae</taxon>
        <taxon>Microvenator</taxon>
    </lineage>
</organism>
<dbReference type="Pfam" id="PF11700">
    <property type="entry name" value="ATG22"/>
    <property type="match status" value="1"/>
</dbReference>
<dbReference type="Proteomes" id="UP000321595">
    <property type="component" value="Chromosome"/>
</dbReference>
<dbReference type="Gene3D" id="1.20.1250.20">
    <property type="entry name" value="MFS general substrate transporter like domains"/>
    <property type="match status" value="2"/>
</dbReference>
<keyword evidence="3 6" id="KW-0812">Transmembrane</keyword>
<name>A0A5B8XWE5_9DELT</name>
<feature type="domain" description="Major facilitator superfamily (MFS) profile" evidence="7">
    <location>
        <begin position="243"/>
        <end position="448"/>
    </location>
</feature>
<evidence type="ECO:0000256" key="5">
    <source>
        <dbReference type="ARBA" id="ARBA00023136"/>
    </source>
</evidence>
<comment type="subcellular location">
    <subcellularLocation>
        <location evidence="1">Endomembrane system</location>
        <topology evidence="1">Multi-pass membrane protein</topology>
    </subcellularLocation>
</comment>
<evidence type="ECO:0000256" key="6">
    <source>
        <dbReference type="SAM" id="Phobius"/>
    </source>
</evidence>
<proteinExistence type="predicted"/>
<dbReference type="OrthoDB" id="9768783at2"/>
<feature type="transmembrane region" description="Helical" evidence="6">
    <location>
        <begin position="340"/>
        <end position="357"/>
    </location>
</feature>
<dbReference type="InterPro" id="IPR036259">
    <property type="entry name" value="MFS_trans_sf"/>
</dbReference>
<protein>
    <submittedName>
        <fullName evidence="8">MFS transporter</fullName>
    </submittedName>
</protein>
<dbReference type="RefSeq" id="WP_146962724.1">
    <property type="nucleotide sequence ID" value="NZ_CP042467.1"/>
</dbReference>
<feature type="transmembrane region" description="Helical" evidence="6">
    <location>
        <begin position="407"/>
        <end position="428"/>
    </location>
</feature>
<dbReference type="PANTHER" id="PTHR23519">
    <property type="entry name" value="AUTOPHAGY-RELATED PROTEIN 22"/>
    <property type="match status" value="1"/>
</dbReference>
<dbReference type="InterPro" id="IPR020846">
    <property type="entry name" value="MFS_dom"/>
</dbReference>
<evidence type="ECO:0000256" key="3">
    <source>
        <dbReference type="ARBA" id="ARBA00022692"/>
    </source>
</evidence>
<keyword evidence="4 6" id="KW-1133">Transmembrane helix</keyword>
<evidence type="ECO:0000313" key="9">
    <source>
        <dbReference type="Proteomes" id="UP000321595"/>
    </source>
</evidence>
<dbReference type="AlphaFoldDB" id="A0A5B8XWE5"/>
<sequence length="448" mass="48173">MAEKVPVKKREIFGWAMYDFANSSYTTVVISFVYSAFFTAHVVPADSTVKDSFWALAIVFSTIIAIVLSPLAGAICDFSGGKKKYLLASTLTCAISTACLAFVGPGDIWLAIFLIAISNAAFMLGESFIASFLTDIANSDNMGKISGLGWGLGYFGGLSSLILVYSFIGDSAALEASEVVSRNQIAMLMLSGFFFLSALPTFILVKERTEPVAGFEDAGFKRLMLAGMNEMKSSFSLVKNYPVLFKFFLAFMVYMAGLEVVIKFIGIYSQVELELSASYLQMMFIILQFSAAGGALAFGFLETRIGAKTTVLTTIVWWVIGVMAIFFLDQIAAFAGTERGNVFLVIAMIAGAGIGSIQSSSRAVVGLLSPPGRSAQMFGFWGMFMRLAIILGMTFGPVADALGSRRMALLLVAGFFIVGGLMLVRVPITEAIEANRRLLNGDVKEEAG</sequence>
<reference evidence="8 9" key="1">
    <citation type="submission" date="2019-08" db="EMBL/GenBank/DDBJ databases">
        <authorList>
            <person name="Liang Q."/>
        </authorList>
    </citation>
    <scope>NUCLEOTIDE SEQUENCE [LARGE SCALE GENOMIC DNA]</scope>
    <source>
        <strain evidence="8 9">V1718</strain>
    </source>
</reference>
<dbReference type="SUPFAM" id="SSF103473">
    <property type="entry name" value="MFS general substrate transporter"/>
    <property type="match status" value="1"/>
</dbReference>
<evidence type="ECO:0000256" key="4">
    <source>
        <dbReference type="ARBA" id="ARBA00022989"/>
    </source>
</evidence>
<evidence type="ECO:0000256" key="1">
    <source>
        <dbReference type="ARBA" id="ARBA00004127"/>
    </source>
</evidence>
<evidence type="ECO:0000259" key="7">
    <source>
        <dbReference type="PROSITE" id="PS50850"/>
    </source>
</evidence>
<feature type="transmembrane region" description="Helical" evidence="6">
    <location>
        <begin position="279"/>
        <end position="301"/>
    </location>
</feature>
<accession>A0A5B8XWE5</accession>
<gene>
    <name evidence="8" type="ORF">FRD01_20080</name>
</gene>
<evidence type="ECO:0000313" key="8">
    <source>
        <dbReference type="EMBL" id="QED29491.1"/>
    </source>
</evidence>
<feature type="transmembrane region" description="Helical" evidence="6">
    <location>
        <begin position="185"/>
        <end position="205"/>
    </location>
</feature>
<feature type="transmembrane region" description="Helical" evidence="6">
    <location>
        <begin position="145"/>
        <end position="165"/>
    </location>
</feature>
<evidence type="ECO:0000256" key="2">
    <source>
        <dbReference type="ARBA" id="ARBA00022448"/>
    </source>
</evidence>
<feature type="transmembrane region" description="Helical" evidence="6">
    <location>
        <begin position="310"/>
        <end position="328"/>
    </location>
</feature>
<dbReference type="KEGG" id="bbae:FRD01_20080"/>
<feature type="transmembrane region" description="Helical" evidence="6">
    <location>
        <begin position="243"/>
        <end position="267"/>
    </location>
</feature>
<dbReference type="PROSITE" id="PS50850">
    <property type="entry name" value="MFS"/>
    <property type="match status" value="1"/>
</dbReference>
<keyword evidence="5 6" id="KW-0472">Membrane</keyword>
<keyword evidence="2" id="KW-0813">Transport</keyword>
<feature type="transmembrane region" description="Helical" evidence="6">
    <location>
        <begin position="109"/>
        <end position="133"/>
    </location>
</feature>
<feature type="transmembrane region" description="Helical" evidence="6">
    <location>
        <begin position="85"/>
        <end position="103"/>
    </location>
</feature>
<dbReference type="EMBL" id="CP042467">
    <property type="protein sequence ID" value="QED29491.1"/>
    <property type="molecule type" value="Genomic_DNA"/>
</dbReference>
<keyword evidence="9" id="KW-1185">Reference proteome</keyword>
<dbReference type="GO" id="GO:0022857">
    <property type="term" value="F:transmembrane transporter activity"/>
    <property type="evidence" value="ECO:0007669"/>
    <property type="project" value="InterPro"/>
</dbReference>